<keyword evidence="6 9" id="KW-0812">Transmembrane</keyword>
<evidence type="ECO:0000256" key="8">
    <source>
        <dbReference type="ARBA" id="ARBA00023136"/>
    </source>
</evidence>
<dbReference type="GO" id="GO:0016020">
    <property type="term" value="C:membrane"/>
    <property type="evidence" value="ECO:0007669"/>
    <property type="project" value="InterPro"/>
</dbReference>
<reference evidence="12" key="2">
    <citation type="journal article" date="2007" name="Science">
        <title>Draft genome sequence of the sexually transmitted pathogen Trichomonas vaginalis.</title>
        <authorList>
            <person name="Carlton J.M."/>
            <person name="Hirt R.P."/>
            <person name="Silva J.C."/>
            <person name="Delcher A.L."/>
            <person name="Schatz M."/>
            <person name="Zhao Q."/>
            <person name="Wortman J.R."/>
            <person name="Bidwell S.L."/>
            <person name="Alsmark U.C.M."/>
            <person name="Besteiro S."/>
            <person name="Sicheritz-Ponten T."/>
            <person name="Noel C.J."/>
            <person name="Dacks J.B."/>
            <person name="Foster P.G."/>
            <person name="Simillion C."/>
            <person name="Van de Peer Y."/>
            <person name="Miranda-Saavedra D."/>
            <person name="Barton G.J."/>
            <person name="Westrop G.D."/>
            <person name="Mueller S."/>
            <person name="Dessi D."/>
            <person name="Fiori P.L."/>
            <person name="Ren Q."/>
            <person name="Paulsen I."/>
            <person name="Zhang H."/>
            <person name="Bastida-Corcuera F.D."/>
            <person name="Simoes-Barbosa A."/>
            <person name="Brown M.T."/>
            <person name="Hayes R.D."/>
            <person name="Mukherjee M."/>
            <person name="Okumura C.Y."/>
            <person name="Schneider R."/>
            <person name="Smith A.J."/>
            <person name="Vanacova S."/>
            <person name="Villalvazo M."/>
            <person name="Haas B.J."/>
            <person name="Pertea M."/>
            <person name="Feldblyum T.V."/>
            <person name="Utterback T.R."/>
            <person name="Shu C.L."/>
            <person name="Osoegawa K."/>
            <person name="de Jong P.J."/>
            <person name="Hrdy I."/>
            <person name="Horvathova L."/>
            <person name="Zubacova Z."/>
            <person name="Dolezal P."/>
            <person name="Malik S.B."/>
            <person name="Logsdon J.M. Jr."/>
            <person name="Henze K."/>
            <person name="Gupta A."/>
            <person name="Wang C.C."/>
            <person name="Dunne R.L."/>
            <person name="Upcroft J.A."/>
            <person name="Upcroft P."/>
            <person name="White O."/>
            <person name="Salzberg S.L."/>
            <person name="Tang P."/>
            <person name="Chiu C.-H."/>
            <person name="Lee Y.-S."/>
            <person name="Embley T.M."/>
            <person name="Coombs G.H."/>
            <person name="Mottram J.C."/>
            <person name="Tachezy J."/>
            <person name="Fraser-Liggett C.M."/>
            <person name="Johnson P.J."/>
        </authorList>
    </citation>
    <scope>NUCLEOTIDE SEQUENCE [LARGE SCALE GENOMIC DNA]</scope>
    <source>
        <strain evidence="12">G3</strain>
    </source>
</reference>
<evidence type="ECO:0000256" key="5">
    <source>
        <dbReference type="ARBA" id="ARBA00022679"/>
    </source>
</evidence>
<evidence type="ECO:0000313" key="12">
    <source>
        <dbReference type="EMBL" id="EAY06121.1"/>
    </source>
</evidence>
<feature type="transmembrane region" description="Helical" evidence="9">
    <location>
        <begin position="226"/>
        <end position="244"/>
    </location>
</feature>
<dbReference type="PANTHER" id="PTHR10050">
    <property type="entry name" value="DOLICHYL-PHOSPHATE-MANNOSE--PROTEIN MANNOSYLTRANSFERASE"/>
    <property type="match status" value="1"/>
</dbReference>
<feature type="transmembrane region" description="Helical" evidence="9">
    <location>
        <begin position="162"/>
        <end position="188"/>
    </location>
</feature>
<feature type="transmembrane region" description="Helical" evidence="9">
    <location>
        <begin position="305"/>
        <end position="323"/>
    </location>
</feature>
<dbReference type="GO" id="GO:0035269">
    <property type="term" value="P:protein O-linked glycosylation via mannose"/>
    <property type="evidence" value="ECO:0000318"/>
    <property type="project" value="GO_Central"/>
</dbReference>
<keyword evidence="5" id="KW-0808">Transferase</keyword>
<feature type="transmembrane region" description="Helical" evidence="9">
    <location>
        <begin position="56"/>
        <end position="75"/>
    </location>
</feature>
<name>A2EMG5_TRIV3</name>
<evidence type="ECO:0000256" key="9">
    <source>
        <dbReference type="SAM" id="Phobius"/>
    </source>
</evidence>
<feature type="domain" description="Protein O-mannosyl-transferase C-terminal four TM" evidence="11">
    <location>
        <begin position="232"/>
        <end position="388"/>
    </location>
</feature>
<dbReference type="InParanoid" id="A2EMG5"/>
<dbReference type="SMR" id="A2EMG5"/>
<dbReference type="PANTHER" id="PTHR10050:SF46">
    <property type="entry name" value="PROTEIN O-MANNOSYL-TRANSFERASE 2"/>
    <property type="match status" value="1"/>
</dbReference>
<dbReference type="RefSeq" id="XP_001318344.1">
    <property type="nucleotide sequence ID" value="XM_001318309.1"/>
</dbReference>
<dbReference type="GO" id="GO:0004169">
    <property type="term" value="F:dolichyl-phosphate-mannose-protein mannosyltransferase activity"/>
    <property type="evidence" value="ECO:0000318"/>
    <property type="project" value="GO_Central"/>
</dbReference>
<reference evidence="12" key="1">
    <citation type="submission" date="2006-10" db="EMBL/GenBank/DDBJ databases">
        <authorList>
            <person name="Amadeo P."/>
            <person name="Zhao Q."/>
            <person name="Wortman J."/>
            <person name="Fraser-Liggett C."/>
            <person name="Carlton J."/>
        </authorList>
    </citation>
    <scope>NUCLEOTIDE SEQUENCE</scope>
    <source>
        <strain evidence="12">G3</strain>
    </source>
</reference>
<dbReference type="KEGG" id="tva:4763996"/>
<comment type="similarity">
    <text evidence="3">Belongs to the glycosyltransferase 39 family.</text>
</comment>
<dbReference type="EMBL" id="DS113431">
    <property type="protein sequence ID" value="EAY06121.1"/>
    <property type="molecule type" value="Genomic_DNA"/>
</dbReference>
<dbReference type="eggNOG" id="KOG3359">
    <property type="taxonomic scope" value="Eukaryota"/>
</dbReference>
<evidence type="ECO:0000256" key="6">
    <source>
        <dbReference type="ARBA" id="ARBA00022692"/>
    </source>
</evidence>
<evidence type="ECO:0000259" key="11">
    <source>
        <dbReference type="Pfam" id="PF16192"/>
    </source>
</evidence>
<keyword evidence="4 12" id="KW-0328">Glycosyltransferase</keyword>
<keyword evidence="13" id="KW-1185">Reference proteome</keyword>
<dbReference type="Pfam" id="PF16192">
    <property type="entry name" value="PMT_4TMC"/>
    <property type="match status" value="1"/>
</dbReference>
<dbReference type="InterPro" id="IPR032421">
    <property type="entry name" value="PMT_4TMC"/>
</dbReference>
<sequence length="410" mass="47703">MAYIAKLGEYDGEIDFEKLYGNQYDRPDFVIIRMVPALFSSLCSPLIYLTMRFVSFSKFASFVSAFFIIFDTSLLTEQRFILSDGMLHFFTCLFLAVSSYTSQLKAYSARWDRFMIYTAITLGFACSCKNTAWGLCFYIAFIEINNTFRYRKALDPDSIFDVIYRGCHHLGGFIAVYLLTFFVHFIVLPYNGQGTGYIPDMMRRQLVNKNAEPAQLWAKRLRYPELFFRSVTLAVNMHIGNMGITQFHPYQSRPGGWPFLTDCWVAFWGKGDSEVNCMGNVFIYYIGFFSMVLSLLFVKSFNYRTSLNFVVGYLFSYLPFFLIPRSVYLYHYLIPLMFLCCLTGTFLDLAFPPKIKGIVGAAFCLLALFGFYLWSPFSYGTPHFDQEISVWTDNWIYGDKYHRELSKKNR</sequence>
<organism evidence="12 13">
    <name type="scientific">Trichomonas vaginalis (strain ATCC PRA-98 / G3)</name>
    <dbReference type="NCBI Taxonomy" id="412133"/>
    <lineage>
        <taxon>Eukaryota</taxon>
        <taxon>Metamonada</taxon>
        <taxon>Parabasalia</taxon>
        <taxon>Trichomonadida</taxon>
        <taxon>Trichomonadidae</taxon>
        <taxon>Trichomonas</taxon>
    </lineage>
</organism>
<feature type="transmembrane region" description="Helical" evidence="9">
    <location>
        <begin position="329"/>
        <end position="351"/>
    </location>
</feature>
<dbReference type="VEuPathDB" id="TrichDB:TVAGG3_0499140"/>
<evidence type="ECO:0000256" key="7">
    <source>
        <dbReference type="ARBA" id="ARBA00022989"/>
    </source>
</evidence>
<feature type="transmembrane region" description="Helical" evidence="9">
    <location>
        <begin position="358"/>
        <end position="375"/>
    </location>
</feature>
<protein>
    <submittedName>
        <fullName evidence="12">Dolichyl-phosphate-mannose-protein mannosyltransferase, putative</fullName>
    </submittedName>
</protein>
<evidence type="ECO:0000313" key="13">
    <source>
        <dbReference type="Proteomes" id="UP000001542"/>
    </source>
</evidence>
<feature type="transmembrane region" description="Helical" evidence="9">
    <location>
        <begin position="81"/>
        <end position="102"/>
    </location>
</feature>
<dbReference type="InterPro" id="IPR003342">
    <property type="entry name" value="ArnT-like_N"/>
</dbReference>
<dbReference type="VEuPathDB" id="TrichDB:TVAG_067810"/>
<feature type="transmembrane region" description="Helical" evidence="9">
    <location>
        <begin position="30"/>
        <end position="49"/>
    </location>
</feature>
<gene>
    <name evidence="12" type="ORF">TVAG_067810</name>
</gene>
<dbReference type="Pfam" id="PF02366">
    <property type="entry name" value="PMT"/>
    <property type="match status" value="1"/>
</dbReference>
<dbReference type="GO" id="GO:0012505">
    <property type="term" value="C:endomembrane system"/>
    <property type="evidence" value="ECO:0007669"/>
    <property type="project" value="UniProtKB-SubCell"/>
</dbReference>
<comment type="pathway">
    <text evidence="2">Protein modification; protein glycosylation.</text>
</comment>
<dbReference type="UniPathway" id="UPA00378"/>
<evidence type="ECO:0000256" key="2">
    <source>
        <dbReference type="ARBA" id="ARBA00004922"/>
    </source>
</evidence>
<accession>A2EMG5</accession>
<evidence type="ECO:0000256" key="1">
    <source>
        <dbReference type="ARBA" id="ARBA00004127"/>
    </source>
</evidence>
<feature type="domain" description="ArnT-like N-terminal" evidence="10">
    <location>
        <begin position="2"/>
        <end position="188"/>
    </location>
</feature>
<dbReference type="AlphaFoldDB" id="A2EMG5"/>
<dbReference type="STRING" id="5722.A2EMG5"/>
<keyword evidence="7 9" id="KW-1133">Transmembrane helix</keyword>
<proteinExistence type="inferred from homology"/>
<feature type="transmembrane region" description="Helical" evidence="9">
    <location>
        <begin position="114"/>
        <end position="142"/>
    </location>
</feature>
<dbReference type="OrthoDB" id="4896at2759"/>
<feature type="transmembrane region" description="Helical" evidence="9">
    <location>
        <begin position="281"/>
        <end position="298"/>
    </location>
</feature>
<comment type="subcellular location">
    <subcellularLocation>
        <location evidence="1">Endomembrane system</location>
        <topology evidence="1">Multi-pass membrane protein</topology>
    </subcellularLocation>
</comment>
<evidence type="ECO:0000259" key="10">
    <source>
        <dbReference type="Pfam" id="PF02366"/>
    </source>
</evidence>
<dbReference type="Proteomes" id="UP000001542">
    <property type="component" value="Unassembled WGS sequence"/>
</dbReference>
<keyword evidence="8 9" id="KW-0472">Membrane</keyword>
<dbReference type="InterPro" id="IPR027005">
    <property type="entry name" value="PMT-like"/>
</dbReference>
<evidence type="ECO:0000256" key="4">
    <source>
        <dbReference type="ARBA" id="ARBA00022676"/>
    </source>
</evidence>
<dbReference type="FunCoup" id="A2EMG5">
    <property type="interactions" value="470"/>
</dbReference>
<evidence type="ECO:0000256" key="3">
    <source>
        <dbReference type="ARBA" id="ARBA00007222"/>
    </source>
</evidence>